<dbReference type="Pfam" id="PF01584">
    <property type="entry name" value="CheW"/>
    <property type="match status" value="1"/>
</dbReference>
<evidence type="ECO:0000313" key="3">
    <source>
        <dbReference type="Proteomes" id="UP000000420"/>
    </source>
</evidence>
<dbReference type="GO" id="GO:0005829">
    <property type="term" value="C:cytosol"/>
    <property type="evidence" value="ECO:0007669"/>
    <property type="project" value="TreeGrafter"/>
</dbReference>
<dbReference type="EMBL" id="CP000050">
    <property type="protein sequence ID" value="AAY48255.1"/>
    <property type="molecule type" value="Genomic_DNA"/>
</dbReference>
<dbReference type="HOGENOM" id="CLU_048995_6_1_6"/>
<dbReference type="Proteomes" id="UP000000420">
    <property type="component" value="Chromosome"/>
</dbReference>
<dbReference type="GO" id="GO:0007165">
    <property type="term" value="P:signal transduction"/>
    <property type="evidence" value="ECO:0007669"/>
    <property type="project" value="InterPro"/>
</dbReference>
<dbReference type="SMART" id="SM00260">
    <property type="entry name" value="CheW"/>
    <property type="match status" value="1"/>
</dbReference>
<proteinExistence type="predicted"/>
<gene>
    <name evidence="2" type="ordered locus">XC_1185</name>
</gene>
<dbReference type="GO" id="GO:0006935">
    <property type="term" value="P:chemotaxis"/>
    <property type="evidence" value="ECO:0007669"/>
    <property type="project" value="InterPro"/>
</dbReference>
<dbReference type="SUPFAM" id="SSF50341">
    <property type="entry name" value="CheW-like"/>
    <property type="match status" value="1"/>
</dbReference>
<reference evidence="2 3" key="1">
    <citation type="journal article" date="2005" name="Genome Res.">
        <title>Comparative and functional genomic analyses of the pathogenicity of phytopathogen Xanthomonas campestris pv. campestris.</title>
        <authorList>
            <person name="Qian W."/>
            <person name="Jia Y."/>
            <person name="Ren S.X."/>
            <person name="He Y.Q."/>
            <person name="Feng J.X."/>
            <person name="Lu L.F."/>
            <person name="Sun Q."/>
            <person name="Ying G."/>
            <person name="Tang D.J."/>
            <person name="Tang H."/>
            <person name="Wu W."/>
            <person name="Hao P."/>
            <person name="Wang L."/>
            <person name="Jiang B.L."/>
            <person name="Zeng S."/>
            <person name="Gu W.Y."/>
            <person name="Lu G."/>
            <person name="Rong L."/>
            <person name="Tian Y."/>
            <person name="Yao Z."/>
            <person name="Fu G."/>
            <person name="Chen B."/>
            <person name="Fang R."/>
            <person name="Qiang B."/>
            <person name="Chen Z."/>
            <person name="Zhao G.P."/>
            <person name="Tang J.L."/>
            <person name="He C."/>
        </authorList>
    </citation>
    <scope>NUCLEOTIDE SEQUENCE [LARGE SCALE GENOMIC DNA]</scope>
    <source>
        <strain evidence="2 3">8004</strain>
    </source>
</reference>
<sequence>MMRSPFDILEDYERRSLAHATPLPERQFSADIWRGVGYRVGTRRLVSDFREVAEIVPMPPVTPVPGAQPWLLGVGNLRGNLFPVIDLKQFLEGRRTVLQEGQRVLIMRQSGGDVALTIDELYGQRSFEQAQAVEPGELAQGRYAHFIDRAFRNETQDWGVFSLALLSRTPEFRQAAA</sequence>
<evidence type="ECO:0000259" key="1">
    <source>
        <dbReference type="PROSITE" id="PS50851"/>
    </source>
</evidence>
<dbReference type="InterPro" id="IPR039315">
    <property type="entry name" value="CheW"/>
</dbReference>
<dbReference type="PROSITE" id="PS50851">
    <property type="entry name" value="CHEW"/>
    <property type="match status" value="1"/>
</dbReference>
<dbReference type="Gene3D" id="2.40.50.180">
    <property type="entry name" value="CheA-289, Domain 4"/>
    <property type="match status" value="1"/>
</dbReference>
<organism evidence="2 3">
    <name type="scientific">Xanthomonas campestris pv. campestris (strain 8004)</name>
    <dbReference type="NCBI Taxonomy" id="314565"/>
    <lineage>
        <taxon>Bacteria</taxon>
        <taxon>Pseudomonadati</taxon>
        <taxon>Pseudomonadota</taxon>
        <taxon>Gammaproteobacteria</taxon>
        <taxon>Lysobacterales</taxon>
        <taxon>Lysobacteraceae</taxon>
        <taxon>Xanthomonas</taxon>
    </lineage>
</organism>
<feature type="domain" description="CheW-like" evidence="1">
    <location>
        <begin position="32"/>
        <end position="172"/>
    </location>
</feature>
<dbReference type="AlphaFoldDB" id="A0A0H2X567"/>
<protein>
    <submittedName>
        <fullName evidence="2">Pilus biogenesis protein</fullName>
    </submittedName>
</protein>
<dbReference type="KEGG" id="xcb:XC_1185"/>
<dbReference type="InterPro" id="IPR002545">
    <property type="entry name" value="CheW-lke_dom"/>
</dbReference>
<accession>A0A0H2X567</accession>
<evidence type="ECO:0000313" key="2">
    <source>
        <dbReference type="EMBL" id="AAY48255.1"/>
    </source>
</evidence>
<name>A0A0H2X567_XANC8</name>
<dbReference type="PANTHER" id="PTHR22617">
    <property type="entry name" value="CHEMOTAXIS SENSOR HISTIDINE KINASE-RELATED"/>
    <property type="match status" value="1"/>
</dbReference>
<dbReference type="PANTHER" id="PTHR22617:SF43">
    <property type="entry name" value="PROTEIN PILI"/>
    <property type="match status" value="1"/>
</dbReference>
<dbReference type="InterPro" id="IPR036061">
    <property type="entry name" value="CheW-like_dom_sf"/>
</dbReference>